<dbReference type="AlphaFoldDB" id="A0A0A9EAF6"/>
<organism evidence="1">
    <name type="scientific">Arundo donax</name>
    <name type="common">Giant reed</name>
    <name type="synonym">Donax arundinaceus</name>
    <dbReference type="NCBI Taxonomy" id="35708"/>
    <lineage>
        <taxon>Eukaryota</taxon>
        <taxon>Viridiplantae</taxon>
        <taxon>Streptophyta</taxon>
        <taxon>Embryophyta</taxon>
        <taxon>Tracheophyta</taxon>
        <taxon>Spermatophyta</taxon>
        <taxon>Magnoliopsida</taxon>
        <taxon>Liliopsida</taxon>
        <taxon>Poales</taxon>
        <taxon>Poaceae</taxon>
        <taxon>PACMAD clade</taxon>
        <taxon>Arundinoideae</taxon>
        <taxon>Arundineae</taxon>
        <taxon>Arundo</taxon>
    </lineage>
</organism>
<reference evidence="1" key="1">
    <citation type="submission" date="2014-09" db="EMBL/GenBank/DDBJ databases">
        <authorList>
            <person name="Magalhaes I.L.F."/>
            <person name="Oliveira U."/>
            <person name="Santos F.R."/>
            <person name="Vidigal T.H.D.A."/>
            <person name="Brescovit A.D."/>
            <person name="Santos A.J."/>
        </authorList>
    </citation>
    <scope>NUCLEOTIDE SEQUENCE</scope>
    <source>
        <tissue evidence="1">Shoot tissue taken approximately 20 cm above the soil surface</tissue>
    </source>
</reference>
<proteinExistence type="predicted"/>
<reference evidence="1" key="2">
    <citation type="journal article" date="2015" name="Data Brief">
        <title>Shoot transcriptome of the giant reed, Arundo donax.</title>
        <authorList>
            <person name="Barrero R.A."/>
            <person name="Guerrero F.D."/>
            <person name="Moolhuijzen P."/>
            <person name="Goolsby J.A."/>
            <person name="Tidwell J."/>
            <person name="Bellgard S.E."/>
            <person name="Bellgard M.I."/>
        </authorList>
    </citation>
    <scope>NUCLEOTIDE SEQUENCE</scope>
    <source>
        <tissue evidence="1">Shoot tissue taken approximately 20 cm above the soil surface</tissue>
    </source>
</reference>
<accession>A0A0A9EAF6</accession>
<sequence length="29" mass="3432">MLQWRLTCCLPHRLGQFLAQPLEESFSVQ</sequence>
<name>A0A0A9EAF6_ARUDO</name>
<evidence type="ECO:0000313" key="1">
    <source>
        <dbReference type="EMBL" id="JAD97729.1"/>
    </source>
</evidence>
<protein>
    <submittedName>
        <fullName evidence="1">Uncharacterized protein</fullName>
    </submittedName>
</protein>
<dbReference type="EMBL" id="GBRH01200166">
    <property type="protein sequence ID" value="JAD97729.1"/>
    <property type="molecule type" value="Transcribed_RNA"/>
</dbReference>